<proteinExistence type="predicted"/>
<accession>A0A3B0Y4V1</accession>
<organism evidence="1">
    <name type="scientific">hydrothermal vent metagenome</name>
    <dbReference type="NCBI Taxonomy" id="652676"/>
    <lineage>
        <taxon>unclassified sequences</taxon>
        <taxon>metagenomes</taxon>
        <taxon>ecological metagenomes</taxon>
    </lineage>
</organism>
<name>A0A3B0Y4V1_9ZZZZ</name>
<gene>
    <name evidence="1" type="ORF">MNBD_GAMMA10-1268</name>
</gene>
<reference evidence="1" key="1">
    <citation type="submission" date="2018-06" db="EMBL/GenBank/DDBJ databases">
        <authorList>
            <person name="Zhirakovskaya E."/>
        </authorList>
    </citation>
    <scope>NUCLEOTIDE SEQUENCE</scope>
</reference>
<protein>
    <submittedName>
        <fullName evidence="1">Uncharacterized protein</fullName>
    </submittedName>
</protein>
<dbReference type="EMBL" id="UOFJ01000532">
    <property type="protein sequence ID" value="VAW70577.1"/>
    <property type="molecule type" value="Genomic_DNA"/>
</dbReference>
<sequence>MNIYTDRCIKREKAINTWLKKNNAGIYLEKLQQLLASLPRQALLIEFTESIKTAIKFCTEHPEIHALDYQWDASGGCAFAYGLDGYTGEDSFSNSDLGPKELPPLESNIEHEDLIEEDFSDLSVFNSLNLLTNNLEDGVSNAITQKNIPEDSYQLLVDICNIFNYKIAIEACEKNKIIFDALQPEKVFYITMTSLGRWPVPIAKIPSSSDKL</sequence>
<evidence type="ECO:0000313" key="1">
    <source>
        <dbReference type="EMBL" id="VAW70577.1"/>
    </source>
</evidence>
<dbReference type="AlphaFoldDB" id="A0A3B0Y4V1"/>